<dbReference type="Proteomes" id="UP001239167">
    <property type="component" value="Unassembled WGS sequence"/>
</dbReference>
<dbReference type="CDD" id="cd03278">
    <property type="entry name" value="ABC_SMC_barmotin"/>
    <property type="match status" value="2"/>
</dbReference>
<comment type="caution">
    <text evidence="8">The sequence shown here is derived from an EMBL/GenBank/DDBJ whole genome shotgun (WGS) entry which is preliminary data.</text>
</comment>
<protein>
    <recommendedName>
        <fullName evidence="6">Chromosome partition protein Smc</fullName>
    </recommendedName>
</protein>
<dbReference type="Gene3D" id="3.30.70.1620">
    <property type="match status" value="1"/>
</dbReference>
<feature type="coiled-coil region" evidence="6">
    <location>
        <begin position="167"/>
        <end position="201"/>
    </location>
</feature>
<gene>
    <name evidence="6" type="primary">smc</name>
    <name evidence="8" type="ORF">J2S01_002628</name>
</gene>
<dbReference type="RefSeq" id="WP_307225214.1">
    <property type="nucleotide sequence ID" value="NZ_CP116940.1"/>
</dbReference>
<dbReference type="PIRSF" id="PIRSF005719">
    <property type="entry name" value="SMC"/>
    <property type="match status" value="1"/>
</dbReference>
<dbReference type="SUPFAM" id="SSF57997">
    <property type="entry name" value="Tropomyosin"/>
    <property type="match status" value="1"/>
</dbReference>
<keyword evidence="3 6" id="KW-0067">ATP-binding</keyword>
<sequence length="1183" mass="134653">MLLKRLEAYGFKSFADRIEIEFDKGITAVVGPNGSGKSNITDAVRWVLGEQNIRSLRGSKAEDIIFAGSSSRKPSGVAQVSLTFDNEDGRLALDFQEITISRRLFRTGESEFYINKSRCRLKDIYNLFADTGLGKDSISVISQNKVDEVLNAKPEDRRLLFEECAGITKYRDRKKESVKKLENTQQNVLRINDIITEIEKQLEPLSLEAERTVRYNELKSKNDTYQLSYILCSYEKFSSDEKNSTEQFELLQQKQSNMQAAMDVLEAESSSLEENIASLEKNMNDAEFHNRKLTEEINRNRSKCTVLEERIKQNSHSLSGLKASMENMHTQKREAEEKLAVLKNALEITAKNKVLTQKALFSTNASVKSIEEKIYSKENSLRKYRLQLEENRRRFEEQEHRLTLLRHDLTEKEKVLKEKKHNTLKLNDDQKLISEKLEYVYKELSVLKSCSKDIEAKTVSLQKEKETAQGKLRSAEEHSKDLSQNINRIEERIKILGNMQKAYEGFGNGAKKILTAVDHLWHEGICGPVAELISVDQPYITAIQIALGSNIQNIVTDDTDTAKKAIEFLKRLKLGRVTFLPVSVIKPHKNIRENLFDCPGFIDYADKLVKTDKKYGGIIENLLGRTIIVDNIDHALALAKRKNYSSRIVTIEGEIIHAGGAMSGGSFRKELSFLNRSEEIKQLIAKNEVTVSELLLAKTNLTQLMAQLSLIENKIEKNHKQTQQYKLTCAEKDATAAHLRTDIDKLKLTLKETAAAADRLENEINSLKLLCETESAHNIGEKNNTNDTAYFEKLEQEIAEYKTKQKKLQMLLLEQTSSFASLEQTLKGSREKIDLIEQESKRCDISLKNNLAEQTDHQTTIDESVRELQELQFSSKNLQQLHFSGRQEYDKIYKMLMDTRVKNKELADKRKKNAGEMASVQEIIHQADLKLTKISFELSQCEKKLQEEYQLSPQAALTHKADIPEDVLLKEIKRLQNELADMGAVNPNAVKEYDALYERCKFMKTQLEDLLAAKINLQRIIDQMDLTMTKQFKEAFTLIGEYFDDIFEKLFGGGKARLLLTAPDDVLSSGVEIVVQSPGKKTQNLALLSGGERTLTVIALLFSFLQYSPAPFSVLDEIDAPLDEANIRRFGAFLRDYAAKTQFIIVTHRRGTMEAADVMYGVTIEDAGISKIISVKMEEGENE</sequence>
<dbReference type="PANTHER" id="PTHR43977">
    <property type="entry name" value="STRUCTURAL MAINTENANCE OF CHROMOSOMES PROTEIN 3"/>
    <property type="match status" value="1"/>
</dbReference>
<dbReference type="Pfam" id="PF02463">
    <property type="entry name" value="SMC_N"/>
    <property type="match status" value="1"/>
</dbReference>
<dbReference type="SUPFAM" id="SSF75553">
    <property type="entry name" value="Smc hinge domain"/>
    <property type="match status" value="1"/>
</dbReference>
<dbReference type="InterPro" id="IPR024704">
    <property type="entry name" value="SMC"/>
</dbReference>
<dbReference type="EMBL" id="JAUSUE010000023">
    <property type="protein sequence ID" value="MDQ0204894.1"/>
    <property type="molecule type" value="Genomic_DNA"/>
</dbReference>
<name>A0ABT9YAZ0_9FIRM</name>
<evidence type="ECO:0000259" key="7">
    <source>
        <dbReference type="SMART" id="SM00968"/>
    </source>
</evidence>
<comment type="subcellular location">
    <subcellularLocation>
        <location evidence="6">Cytoplasm</location>
    </subcellularLocation>
</comment>
<feature type="coiled-coil region" evidence="6">
    <location>
        <begin position="743"/>
        <end position="839"/>
    </location>
</feature>
<evidence type="ECO:0000256" key="4">
    <source>
        <dbReference type="ARBA" id="ARBA00023054"/>
    </source>
</evidence>
<dbReference type="InterPro" id="IPR011890">
    <property type="entry name" value="SMC_prok"/>
</dbReference>
<evidence type="ECO:0000256" key="3">
    <source>
        <dbReference type="ARBA" id="ARBA00022840"/>
    </source>
</evidence>
<dbReference type="Gene3D" id="1.20.1060.20">
    <property type="match status" value="1"/>
</dbReference>
<dbReference type="HAMAP" id="MF_01894">
    <property type="entry name" value="Smc_prok"/>
    <property type="match status" value="1"/>
</dbReference>
<evidence type="ECO:0000313" key="8">
    <source>
        <dbReference type="EMBL" id="MDQ0204894.1"/>
    </source>
</evidence>
<keyword evidence="5 6" id="KW-0238">DNA-binding</keyword>
<reference evidence="8 9" key="1">
    <citation type="submission" date="2023-07" db="EMBL/GenBank/DDBJ databases">
        <title>Genomic Encyclopedia of Type Strains, Phase IV (KMG-IV): sequencing the most valuable type-strain genomes for metagenomic binning, comparative biology and taxonomic classification.</title>
        <authorList>
            <person name="Goeker M."/>
        </authorList>
    </citation>
    <scope>NUCLEOTIDE SEQUENCE [LARGE SCALE GENOMIC DNA]</scope>
    <source>
        <strain evidence="8 9">DSM 16980</strain>
    </source>
</reference>
<dbReference type="InterPro" id="IPR003395">
    <property type="entry name" value="RecF/RecN/SMC_N"/>
</dbReference>
<organism evidence="8 9">
    <name type="scientific">Pectinatus haikarae</name>
    <dbReference type="NCBI Taxonomy" id="349096"/>
    <lineage>
        <taxon>Bacteria</taxon>
        <taxon>Bacillati</taxon>
        <taxon>Bacillota</taxon>
        <taxon>Negativicutes</taxon>
        <taxon>Selenomonadales</taxon>
        <taxon>Selenomonadaceae</taxon>
        <taxon>Pectinatus</taxon>
    </lineage>
</organism>
<evidence type="ECO:0000256" key="2">
    <source>
        <dbReference type="ARBA" id="ARBA00022741"/>
    </source>
</evidence>
<evidence type="ECO:0000313" key="9">
    <source>
        <dbReference type="Proteomes" id="UP001239167"/>
    </source>
</evidence>
<dbReference type="NCBIfam" id="TIGR02168">
    <property type="entry name" value="SMC_prok_B"/>
    <property type="match status" value="1"/>
</dbReference>
<feature type="coiled-coil region" evidence="6">
    <location>
        <begin position="248"/>
        <end position="352"/>
    </location>
</feature>
<dbReference type="InterPro" id="IPR027417">
    <property type="entry name" value="P-loop_NTPase"/>
</dbReference>
<comment type="similarity">
    <text evidence="6">Belongs to the SMC family.</text>
</comment>
<dbReference type="InterPro" id="IPR010935">
    <property type="entry name" value="SMC_hinge"/>
</dbReference>
<dbReference type="SUPFAM" id="SSF52540">
    <property type="entry name" value="P-loop containing nucleoside triphosphate hydrolases"/>
    <property type="match status" value="1"/>
</dbReference>
<feature type="domain" description="SMC hinge" evidence="7">
    <location>
        <begin position="523"/>
        <end position="639"/>
    </location>
</feature>
<evidence type="ECO:0000256" key="5">
    <source>
        <dbReference type="ARBA" id="ARBA00023125"/>
    </source>
</evidence>
<keyword evidence="2 6" id="KW-0547">Nucleotide-binding</keyword>
<dbReference type="Gene3D" id="3.40.50.300">
    <property type="entry name" value="P-loop containing nucleotide triphosphate hydrolases"/>
    <property type="match status" value="2"/>
</dbReference>
<evidence type="ECO:0000256" key="1">
    <source>
        <dbReference type="ARBA" id="ARBA00022490"/>
    </source>
</evidence>
<keyword evidence="9" id="KW-1185">Reference proteome</keyword>
<keyword evidence="4 6" id="KW-0175">Coiled coil</keyword>
<dbReference type="SMART" id="SM00968">
    <property type="entry name" value="SMC_hinge"/>
    <property type="match status" value="1"/>
</dbReference>
<feature type="binding site" evidence="6">
    <location>
        <begin position="32"/>
        <end position="39"/>
    </location>
    <ligand>
        <name>ATP</name>
        <dbReference type="ChEBI" id="CHEBI:30616"/>
    </ligand>
</feature>
<comment type="subunit">
    <text evidence="6">Homodimer.</text>
</comment>
<proteinExistence type="inferred from homology"/>
<comment type="domain">
    <text evidence="6">Contains large globular domains required for ATP hydrolysis at each terminus and a third globular domain forming a flexible hinge near the middle of the molecule. These domains are separated by coiled-coil structures.</text>
</comment>
<evidence type="ECO:0000256" key="6">
    <source>
        <dbReference type="HAMAP-Rule" id="MF_01894"/>
    </source>
</evidence>
<accession>A0ABT9YAZ0</accession>
<feature type="coiled-coil region" evidence="6">
    <location>
        <begin position="458"/>
        <end position="499"/>
    </location>
</feature>
<keyword evidence="1 6" id="KW-0963">Cytoplasm</keyword>
<comment type="function">
    <text evidence="6">Required for chromosome condensation and partitioning.</text>
</comment>
<dbReference type="Pfam" id="PF06470">
    <property type="entry name" value="SMC_hinge"/>
    <property type="match status" value="1"/>
</dbReference>
<dbReference type="InterPro" id="IPR036277">
    <property type="entry name" value="SMC_hinge_sf"/>
</dbReference>